<dbReference type="Proteomes" id="UP001221686">
    <property type="component" value="Unassembled WGS sequence"/>
</dbReference>
<protein>
    <submittedName>
        <fullName evidence="1">Uncharacterized protein</fullName>
    </submittedName>
</protein>
<evidence type="ECO:0000313" key="2">
    <source>
        <dbReference type="Proteomes" id="UP001221686"/>
    </source>
</evidence>
<proteinExistence type="predicted"/>
<organism evidence="1 2">
    <name type="scientific">Nannocystis bainbridge</name>
    <dbReference type="NCBI Taxonomy" id="2995303"/>
    <lineage>
        <taxon>Bacteria</taxon>
        <taxon>Pseudomonadati</taxon>
        <taxon>Myxococcota</taxon>
        <taxon>Polyangia</taxon>
        <taxon>Nannocystales</taxon>
        <taxon>Nannocystaceae</taxon>
        <taxon>Nannocystis</taxon>
    </lineage>
</organism>
<dbReference type="EMBL" id="JAQNDL010000002">
    <property type="protein sequence ID" value="MDC0720071.1"/>
    <property type="molecule type" value="Genomic_DNA"/>
</dbReference>
<comment type="caution">
    <text evidence="1">The sequence shown here is derived from an EMBL/GenBank/DDBJ whole genome shotgun (WGS) entry which is preliminary data.</text>
</comment>
<dbReference type="RefSeq" id="WP_272088566.1">
    <property type="nucleotide sequence ID" value="NZ_JAQNDL010000002.1"/>
</dbReference>
<reference evidence="1 2" key="1">
    <citation type="submission" date="2022-11" db="EMBL/GenBank/DDBJ databases">
        <title>Minimal conservation of predation-associated metabolite biosynthetic gene clusters underscores biosynthetic potential of Myxococcota including descriptions for ten novel species: Archangium lansinium sp. nov., Myxococcus landrumus sp. nov., Nannocystis bai.</title>
        <authorList>
            <person name="Ahearne A."/>
            <person name="Stevens C."/>
            <person name="Dowd S."/>
        </authorList>
    </citation>
    <scope>NUCLEOTIDE SEQUENCE [LARGE SCALE GENOMIC DNA]</scope>
    <source>
        <strain evidence="1 2">BB15-2</strain>
    </source>
</reference>
<keyword evidence="2" id="KW-1185">Reference proteome</keyword>
<evidence type="ECO:0000313" key="1">
    <source>
        <dbReference type="EMBL" id="MDC0720071.1"/>
    </source>
</evidence>
<gene>
    <name evidence="1" type="ORF">POL25_24440</name>
</gene>
<accession>A0ABT5E2H1</accession>
<name>A0ABT5E2H1_9BACT</name>
<dbReference type="SUPFAM" id="SSF56935">
    <property type="entry name" value="Porins"/>
    <property type="match status" value="1"/>
</dbReference>
<dbReference type="Gene3D" id="2.40.160.60">
    <property type="entry name" value="Outer membrane protein transport protein (OMPP1/FadL/TodX)"/>
    <property type="match status" value="1"/>
</dbReference>
<sequence length="537" mass="57907">MREPAREIAQKLLRGLLFAGIAGAPALAGAVPGQAQRLGGAEPQGPASRALTALHHNPAMLAGMKGFRFQFGGAGGLDQRWIRREAVMPDGTPTGELGPRINLNNPLGGYFVGGSLYFEPFAVGIGAYDLGSEIHYTSDDRLRWHLAPEEDGRPPLFCRRDDPNCKLNGGAATQRTDVTIAVAWNILASLRIGIGVHLPRLRQRFSYDNSTVLSEDRDDGPRCNRVENPLCAERVGFNGRTRWLPDRDNRPAGFDVALTFGLAFDLSDRVTIGLRYRTRPLVRGGELTLAGDALVCRPDTAGGTDSDVLPCTVASPIDATVTERASREAALGAAFVLDRGRFWHIDTNLYWMDLCNDIVGRGAGVRTCADPGSQQISLVGLDRNSVLLPESNRYRGYQDLFGFDIYTTYQARSNLAAVLGGHFSSPVVRRGAREAGNSDGWRAGITVGVPLRVGSSNLQIVPGYGFDLFLPSNTGRPGEFDPAAATRFAATGGDINSDDAALVLAGRGRPSNAGRYTGAMHTFMLTLRWAERTPGRE</sequence>